<dbReference type="PANTHER" id="PTHR18874:SF10">
    <property type="entry name" value="CENTROMERE PROTEIN F"/>
    <property type="match status" value="1"/>
</dbReference>
<dbReference type="InterPro" id="IPR043513">
    <property type="entry name" value="Cenp-F"/>
</dbReference>
<dbReference type="GO" id="GO:0000775">
    <property type="term" value="C:chromosome, centromeric region"/>
    <property type="evidence" value="ECO:0007669"/>
    <property type="project" value="InterPro"/>
</dbReference>
<feature type="region of interest" description="Disordered" evidence="2">
    <location>
        <begin position="480"/>
        <end position="578"/>
    </location>
</feature>
<dbReference type="GO" id="GO:0005634">
    <property type="term" value="C:nucleus"/>
    <property type="evidence" value="ECO:0007669"/>
    <property type="project" value="TreeGrafter"/>
</dbReference>
<dbReference type="GO" id="GO:0010389">
    <property type="term" value="P:regulation of G2/M transition of mitotic cell cycle"/>
    <property type="evidence" value="ECO:0007669"/>
    <property type="project" value="TreeGrafter"/>
</dbReference>
<dbReference type="Gene3D" id="1.10.287.1490">
    <property type="match status" value="1"/>
</dbReference>
<feature type="region of interest" description="Disordered" evidence="2">
    <location>
        <begin position="277"/>
        <end position="301"/>
    </location>
</feature>
<feature type="compositionally biased region" description="Basic and acidic residues" evidence="2">
    <location>
        <begin position="498"/>
        <end position="511"/>
    </location>
</feature>
<dbReference type="GO" id="GO:0070840">
    <property type="term" value="F:dynein complex binding"/>
    <property type="evidence" value="ECO:0007669"/>
    <property type="project" value="TreeGrafter"/>
</dbReference>
<feature type="compositionally biased region" description="Basic and acidic residues" evidence="2">
    <location>
        <begin position="548"/>
        <end position="578"/>
    </location>
</feature>
<dbReference type="SUPFAM" id="SSF57997">
    <property type="entry name" value="Tropomyosin"/>
    <property type="match status" value="1"/>
</dbReference>
<feature type="compositionally biased region" description="Polar residues" evidence="2">
    <location>
        <begin position="538"/>
        <end position="547"/>
    </location>
</feature>
<feature type="coiled-coil region" evidence="1">
    <location>
        <begin position="723"/>
        <end position="782"/>
    </location>
</feature>
<proteinExistence type="predicted"/>
<gene>
    <name evidence="4" type="ORF">Q5P01_006854</name>
</gene>
<evidence type="ECO:0000313" key="4">
    <source>
        <dbReference type="EMBL" id="KAK2854193.1"/>
    </source>
</evidence>
<feature type="compositionally biased region" description="Polar residues" evidence="2">
    <location>
        <begin position="485"/>
        <end position="497"/>
    </location>
</feature>
<comment type="caution">
    <text evidence="4">The sequence shown here is derived from an EMBL/GenBank/DDBJ whole genome shotgun (WGS) entry which is preliminary data.</text>
</comment>
<dbReference type="GO" id="GO:0051310">
    <property type="term" value="P:metaphase chromosome alignment"/>
    <property type="evidence" value="ECO:0007669"/>
    <property type="project" value="TreeGrafter"/>
</dbReference>
<feature type="compositionally biased region" description="Basic and acidic residues" evidence="2">
    <location>
        <begin position="409"/>
        <end position="418"/>
    </location>
</feature>
<dbReference type="Pfam" id="PF10481">
    <property type="entry name" value="CENP-F_N"/>
    <property type="match status" value="1"/>
</dbReference>
<dbReference type="Proteomes" id="UP001187415">
    <property type="component" value="Unassembled WGS sequence"/>
</dbReference>
<feature type="region of interest" description="Disordered" evidence="2">
    <location>
        <begin position="144"/>
        <end position="186"/>
    </location>
</feature>
<feature type="compositionally biased region" description="Polar residues" evidence="2">
    <location>
        <begin position="163"/>
        <end position="178"/>
    </location>
</feature>
<dbReference type="GO" id="GO:0000922">
    <property type="term" value="C:spindle pole"/>
    <property type="evidence" value="ECO:0007669"/>
    <property type="project" value="TreeGrafter"/>
</dbReference>
<dbReference type="InterPro" id="IPR018463">
    <property type="entry name" value="Centromere_CenpF_N"/>
</dbReference>
<sequence>MQCYAQQFVSEEGAARHKFKAMSWAVEEWKDGLPGKALQKIQEMEVQLDKLKKEKNQKQFQLDSLEAALQKQKQKVDSERTEISALKRENQGLVESCDSLEKARQKATHDLGVKEQQVSYLEGQLNSCRKTIERLEQELKKYKNELDRSQPAGSSSLSSSSSDLQPYTTPQKSFTTPASVPAHRQQDDRLEELQEKYSHELEERKRLESELKVLQVKLLNQSSVSVTHKDIAARQAGSSVFPWQQHDQAHSRHSQDAMETPLKRRGTSLWDAHEETPIKPSQRMSCPRAVQSPSGSSHQMEQLKTLNQELRGRVSELERSLGNQEKEIRSQASKLQELQTQLNQARKDLTERDRNLAKTSHELSQATDKHQQVEAKCSSVEQKLKQVTEEMNCQRHNAESCRRALEQKLKDQEKDSQKELAQLQSSHQALEQQLNQTRTKLTQELQQSKKDSNVLQADMEKMCLQRDKEQDLRKKMEELQKEKNSLTVQLDQSSRRLSQLEDEKRSADQSFKRTQGQLDDLKAKSEGQTEELKRLQSKLDQQTQSSARELENLKKTLSDAETKNERCQNELQKHKQETERLTNRLTNSVSSLNEANDELKKQLIGIEGEKAILSAHIDSLKGELLNKSTELEEREHQHQELQSRLLEAGQKHAKDLENVGVQVAQLQAQVKDLELQLQKEIARAEQAERTNIELQGEHQAACDLARSKDQLVELGQAEISQLRESLTQATAQQEEQNVRLAEEKAVLLKQCEDGISAKAKELEQIKLQFEEAQQELLLTKNQASSMEQFLKIQEQLGAELQNQIKTLSDSQEEYKKMCDKKSEEVIKLQEELKDQRCQTEEKDKQFREAAAKMASVNTQRSELETAMQEMKKEAEILQQAHTEKTNRLLEQISELKTR</sequence>
<protein>
    <recommendedName>
        <fullName evidence="3">Centromere protein Cenp-F N-terminal domain-containing protein</fullName>
    </recommendedName>
</protein>
<evidence type="ECO:0000256" key="1">
    <source>
        <dbReference type="SAM" id="Coils"/>
    </source>
</evidence>
<dbReference type="Gene3D" id="1.20.5.1700">
    <property type="match status" value="1"/>
</dbReference>
<dbReference type="AlphaFoldDB" id="A0AA88SZ70"/>
<dbReference type="GO" id="GO:0000278">
    <property type="term" value="P:mitotic cell cycle"/>
    <property type="evidence" value="ECO:0007669"/>
    <property type="project" value="TreeGrafter"/>
</dbReference>
<dbReference type="EMBL" id="JAUPFM010000004">
    <property type="protein sequence ID" value="KAK2854193.1"/>
    <property type="molecule type" value="Genomic_DNA"/>
</dbReference>
<feature type="coiled-coil region" evidence="1">
    <location>
        <begin position="811"/>
        <end position="887"/>
    </location>
</feature>
<dbReference type="PANTHER" id="PTHR18874">
    <property type="entry name" value="CMF/LEK/CENP CELL DIVISION-RELATED"/>
    <property type="match status" value="1"/>
</dbReference>
<feature type="compositionally biased region" description="Basic and acidic residues" evidence="2">
    <location>
        <begin position="519"/>
        <end position="534"/>
    </location>
</feature>
<organism evidence="4 5">
    <name type="scientific">Channa striata</name>
    <name type="common">Snakehead murrel</name>
    <name type="synonym">Ophicephalus striatus</name>
    <dbReference type="NCBI Taxonomy" id="64152"/>
    <lineage>
        <taxon>Eukaryota</taxon>
        <taxon>Metazoa</taxon>
        <taxon>Chordata</taxon>
        <taxon>Craniata</taxon>
        <taxon>Vertebrata</taxon>
        <taxon>Euteleostomi</taxon>
        <taxon>Actinopterygii</taxon>
        <taxon>Neopterygii</taxon>
        <taxon>Teleostei</taxon>
        <taxon>Neoteleostei</taxon>
        <taxon>Acanthomorphata</taxon>
        <taxon>Anabantaria</taxon>
        <taxon>Anabantiformes</taxon>
        <taxon>Channoidei</taxon>
        <taxon>Channidae</taxon>
        <taxon>Channa</taxon>
    </lineage>
</organism>
<accession>A0AA88SZ70</accession>
<feature type="region of interest" description="Disordered" evidence="2">
    <location>
        <begin position="409"/>
        <end position="429"/>
    </location>
</feature>
<evidence type="ECO:0000313" key="5">
    <source>
        <dbReference type="Proteomes" id="UP001187415"/>
    </source>
</evidence>
<keyword evidence="5" id="KW-1185">Reference proteome</keyword>
<feature type="compositionally biased region" description="Polar residues" evidence="2">
    <location>
        <begin position="291"/>
        <end position="301"/>
    </location>
</feature>
<dbReference type="GO" id="GO:0008017">
    <property type="term" value="F:microtubule binding"/>
    <property type="evidence" value="ECO:0007669"/>
    <property type="project" value="InterPro"/>
</dbReference>
<reference evidence="4" key="1">
    <citation type="submission" date="2023-07" db="EMBL/GenBank/DDBJ databases">
        <title>Chromosome-level Genome Assembly of Striped Snakehead (Channa striata).</title>
        <authorList>
            <person name="Liu H."/>
        </authorList>
    </citation>
    <scope>NUCLEOTIDE SEQUENCE</scope>
    <source>
        <strain evidence="4">Gz</strain>
        <tissue evidence="4">Muscle</tissue>
    </source>
</reference>
<evidence type="ECO:0000259" key="3">
    <source>
        <dbReference type="Pfam" id="PF10481"/>
    </source>
</evidence>
<evidence type="ECO:0000256" key="2">
    <source>
        <dbReference type="SAM" id="MobiDB-lite"/>
    </source>
</evidence>
<keyword evidence="1" id="KW-0175">Coiled coil</keyword>
<name>A0AA88SZ70_CHASR</name>
<feature type="domain" description="Centromere protein Cenp-F N-terminal" evidence="3">
    <location>
        <begin position="22"/>
        <end position="327"/>
    </location>
</feature>